<accession>A0A6C0B3J5</accession>
<dbReference type="InterPro" id="IPR038765">
    <property type="entry name" value="Papain-like_cys_pep_sf"/>
</dbReference>
<evidence type="ECO:0000259" key="3">
    <source>
        <dbReference type="Pfam" id="PF02902"/>
    </source>
</evidence>
<organism evidence="4">
    <name type="scientific">viral metagenome</name>
    <dbReference type="NCBI Taxonomy" id="1070528"/>
    <lineage>
        <taxon>unclassified sequences</taxon>
        <taxon>metagenomes</taxon>
        <taxon>organismal metagenomes</taxon>
    </lineage>
</organism>
<reference evidence="4" key="1">
    <citation type="journal article" date="2020" name="Nature">
        <title>Giant virus diversity and host interactions through global metagenomics.</title>
        <authorList>
            <person name="Schulz F."/>
            <person name="Roux S."/>
            <person name="Paez-Espino D."/>
            <person name="Jungbluth S."/>
            <person name="Walsh D.A."/>
            <person name="Denef V.J."/>
            <person name="McMahon K.D."/>
            <person name="Konstantinidis K.T."/>
            <person name="Eloe-Fadrosh E.A."/>
            <person name="Kyrpides N.C."/>
            <person name="Woyke T."/>
        </authorList>
    </citation>
    <scope>NUCLEOTIDE SEQUENCE</scope>
    <source>
        <strain evidence="4">GVMAG-M-3300009185-7</strain>
    </source>
</reference>
<dbReference type="Gene3D" id="3.40.395.10">
    <property type="entry name" value="Adenoviral Proteinase, Chain A"/>
    <property type="match status" value="1"/>
</dbReference>
<name>A0A6C0B3J5_9ZZZZ</name>
<evidence type="ECO:0000313" key="4">
    <source>
        <dbReference type="EMBL" id="QHS86043.1"/>
    </source>
</evidence>
<evidence type="ECO:0000256" key="2">
    <source>
        <dbReference type="ARBA" id="ARBA00022801"/>
    </source>
</evidence>
<dbReference type="GO" id="GO:0006508">
    <property type="term" value="P:proteolysis"/>
    <property type="evidence" value="ECO:0007669"/>
    <property type="project" value="UniProtKB-KW"/>
</dbReference>
<dbReference type="EMBL" id="MN739050">
    <property type="protein sequence ID" value="QHS86043.1"/>
    <property type="molecule type" value="Genomic_DNA"/>
</dbReference>
<dbReference type="GO" id="GO:0008234">
    <property type="term" value="F:cysteine-type peptidase activity"/>
    <property type="evidence" value="ECO:0007669"/>
    <property type="project" value="InterPro"/>
</dbReference>
<feature type="domain" description="Ubiquitin-like protease family profile" evidence="3">
    <location>
        <begin position="141"/>
        <end position="256"/>
    </location>
</feature>
<dbReference type="InterPro" id="IPR003653">
    <property type="entry name" value="Peptidase_C48_C"/>
</dbReference>
<dbReference type="Pfam" id="PF02902">
    <property type="entry name" value="Peptidase_C48"/>
    <property type="match status" value="1"/>
</dbReference>
<proteinExistence type="predicted"/>
<dbReference type="AlphaFoldDB" id="A0A6C0B3J5"/>
<protein>
    <recommendedName>
        <fullName evidence="3">Ubiquitin-like protease family profile domain-containing protein</fullName>
    </recommendedName>
</protein>
<evidence type="ECO:0000256" key="1">
    <source>
        <dbReference type="ARBA" id="ARBA00022670"/>
    </source>
</evidence>
<keyword evidence="1" id="KW-0645">Protease</keyword>
<keyword evidence="2" id="KW-0378">Hydrolase</keyword>
<dbReference type="SUPFAM" id="SSF54001">
    <property type="entry name" value="Cysteine proteinases"/>
    <property type="match status" value="1"/>
</dbReference>
<sequence length="273" mass="32094">MFGEGEIKHLRTVYNSEHSKEPPIPDGTAAEIWKHLQDRFHSKCISGRTECIISHMLNRPKAPDAWITNPTDWLSSVDIERAEKAYQKLFKNYVFLGCLPIDFDLKSKTGQCLVDALCSIDIKSLYRKGKSQIGIVFNTDIHTGPGQHWIALFCDIRPELEQPRITYFDSYSDKPEKSIQRLMKRWKDSWEKTNVHDKPMLTTYNKTRHQFKDSECGIYSLYFHYSCLNEIPMDHKIPDDVINVFRRLLFKEDDTPDDNNINVFRRLLFKEDK</sequence>